<evidence type="ECO:0000256" key="5">
    <source>
        <dbReference type="ARBA" id="ARBA00022989"/>
    </source>
</evidence>
<keyword evidence="5 7" id="KW-1133">Transmembrane helix</keyword>
<evidence type="ECO:0000313" key="10">
    <source>
        <dbReference type="Proteomes" id="UP000216339"/>
    </source>
</evidence>
<feature type="transmembrane region" description="Helical" evidence="7">
    <location>
        <begin position="29"/>
        <end position="50"/>
    </location>
</feature>
<evidence type="ECO:0000259" key="8">
    <source>
        <dbReference type="PROSITE" id="PS51202"/>
    </source>
</evidence>
<feature type="transmembrane region" description="Helical" evidence="7">
    <location>
        <begin position="394"/>
        <end position="419"/>
    </location>
</feature>
<keyword evidence="2" id="KW-0813">Transport</keyword>
<dbReference type="Pfam" id="PF02080">
    <property type="entry name" value="TrkA_C"/>
    <property type="match status" value="2"/>
</dbReference>
<sequence length="582" mass="60298">MTWQAWYTLGALAFMVGALVRGVARTDMVLLGTLGLLLVAGVVEPDAAFAGFSNPAVVAIGSLFVLAAGVDRTGALGFLDGLLRPRSRKAGPAILRLMLPTAFLSGVLNNTPIVAMLIPRVQAWQRDGPAASKLLIPLSTAAIVGGWLTLIGTSTNVVVHGLLLAEGLPGFGFFTLTWVGVPAVLLVTLYYGLGGHRLLPEHDGGEDPAARRGYHFELRVAETAPFAGQSVEAAGFRTLGDAYLARIRRDGDTRDAAPEAVLLPGDVLSFVGGSAAFDGLLARTGLERTEPSLEGADGPDLPLYEAVVAANSRLEGKTLREVEFRERYGGVVLALRRKTEDLEGGLGRVPLRAGDLLLVEGRRALAHRLTSQSDDFALVAPVGHVRRVTRRAPVALALLFGAIALAAFGVMPLATATFAGALGMVVTGCLRGSSLRRAVDLPVLLVIGAALGIGAAVETTGLAGVAARAIEAVAVAGPVVTLLVVYLLANGLAELITNKASAVLVLPVALAVAADLGVSWIPFAVAVTIGSAASFLTPIGYQTNLMVLAPGGYRYTDFVRAGLPVSLIVCAVTVTVCALVWL</sequence>
<dbReference type="PANTHER" id="PTHR43652">
    <property type="entry name" value="BASIC AMINO ACID ANTIPORTER YFCC-RELATED"/>
    <property type="match status" value="1"/>
</dbReference>
<comment type="caution">
    <text evidence="9">The sequence shown here is derived from an EMBL/GenBank/DDBJ whole genome shotgun (WGS) entry which is preliminary data.</text>
</comment>
<dbReference type="GO" id="GO:0006813">
    <property type="term" value="P:potassium ion transport"/>
    <property type="evidence" value="ECO:0007669"/>
    <property type="project" value="InterPro"/>
</dbReference>
<dbReference type="PROSITE" id="PS51202">
    <property type="entry name" value="RCK_C"/>
    <property type="match status" value="2"/>
</dbReference>
<dbReference type="InterPro" id="IPR036721">
    <property type="entry name" value="RCK_C_sf"/>
</dbReference>
<dbReference type="RefSeq" id="WP_095511587.1">
    <property type="nucleotide sequence ID" value="NZ_MQWD01000001.1"/>
</dbReference>
<name>A0A271J321_9BACT</name>
<feature type="transmembrane region" description="Helical" evidence="7">
    <location>
        <begin position="171"/>
        <end position="193"/>
    </location>
</feature>
<reference evidence="9 10" key="1">
    <citation type="submission" date="2016-11" db="EMBL/GenBank/DDBJ databases">
        <title>Study of marine rhodopsin-containing bacteria.</title>
        <authorList>
            <person name="Yoshizawa S."/>
            <person name="Kumagai Y."/>
            <person name="Kogure K."/>
        </authorList>
    </citation>
    <scope>NUCLEOTIDE SEQUENCE [LARGE SCALE GENOMIC DNA]</scope>
    <source>
        <strain evidence="9 10">SAORIC-28</strain>
    </source>
</reference>
<proteinExistence type="predicted"/>
<keyword evidence="10" id="KW-1185">Reference proteome</keyword>
<evidence type="ECO:0000256" key="4">
    <source>
        <dbReference type="ARBA" id="ARBA00022737"/>
    </source>
</evidence>
<dbReference type="SUPFAM" id="SSF116726">
    <property type="entry name" value="TrkA C-terminal domain-like"/>
    <property type="match status" value="2"/>
</dbReference>
<feature type="transmembrane region" description="Helical" evidence="7">
    <location>
        <begin position="561"/>
        <end position="581"/>
    </location>
</feature>
<dbReference type="InterPro" id="IPR051679">
    <property type="entry name" value="DASS-Related_Transporters"/>
</dbReference>
<evidence type="ECO:0000256" key="2">
    <source>
        <dbReference type="ARBA" id="ARBA00022448"/>
    </source>
</evidence>
<keyword evidence="4" id="KW-0677">Repeat</keyword>
<gene>
    <name evidence="9" type="ORF">BSZ37_16450</name>
</gene>
<dbReference type="OrthoDB" id="9765532at2"/>
<organism evidence="9 10">
    <name type="scientific">Rubrivirga marina</name>
    <dbReference type="NCBI Taxonomy" id="1196024"/>
    <lineage>
        <taxon>Bacteria</taxon>
        <taxon>Pseudomonadati</taxon>
        <taxon>Rhodothermota</taxon>
        <taxon>Rhodothermia</taxon>
        <taxon>Rhodothermales</taxon>
        <taxon>Rubricoccaceae</taxon>
        <taxon>Rubrivirga</taxon>
    </lineage>
</organism>
<feature type="transmembrane region" description="Helical" evidence="7">
    <location>
        <begin position="439"/>
        <end position="457"/>
    </location>
</feature>
<dbReference type="InterPro" id="IPR004680">
    <property type="entry name" value="Cit_transptr-like_dom"/>
</dbReference>
<dbReference type="AlphaFoldDB" id="A0A271J321"/>
<keyword evidence="3 7" id="KW-0812">Transmembrane</keyword>
<feature type="transmembrane region" description="Helical" evidence="7">
    <location>
        <begin position="520"/>
        <end position="541"/>
    </location>
</feature>
<accession>A0A271J321</accession>
<evidence type="ECO:0000256" key="7">
    <source>
        <dbReference type="SAM" id="Phobius"/>
    </source>
</evidence>
<feature type="transmembrane region" description="Helical" evidence="7">
    <location>
        <begin position="6"/>
        <end position="24"/>
    </location>
</feature>
<dbReference type="Proteomes" id="UP000216339">
    <property type="component" value="Unassembled WGS sequence"/>
</dbReference>
<evidence type="ECO:0000256" key="6">
    <source>
        <dbReference type="ARBA" id="ARBA00023136"/>
    </source>
</evidence>
<feature type="transmembrane region" description="Helical" evidence="7">
    <location>
        <begin position="134"/>
        <end position="151"/>
    </location>
</feature>
<comment type="subcellular location">
    <subcellularLocation>
        <location evidence="1">Membrane</location>
        <topology evidence="1">Multi-pass membrane protein</topology>
    </subcellularLocation>
</comment>
<feature type="transmembrane region" description="Helical" evidence="7">
    <location>
        <begin position="56"/>
        <end position="79"/>
    </location>
</feature>
<feature type="domain" description="RCK C-terminal" evidence="8">
    <location>
        <begin position="203"/>
        <end position="286"/>
    </location>
</feature>
<evidence type="ECO:0000313" key="9">
    <source>
        <dbReference type="EMBL" id="PAP77916.1"/>
    </source>
</evidence>
<dbReference type="InterPro" id="IPR006037">
    <property type="entry name" value="RCK_C"/>
</dbReference>
<dbReference type="GO" id="GO:0005886">
    <property type="term" value="C:plasma membrane"/>
    <property type="evidence" value="ECO:0007669"/>
    <property type="project" value="TreeGrafter"/>
</dbReference>
<dbReference type="Gene3D" id="3.30.70.1450">
    <property type="entry name" value="Regulator of K+ conductance, C-terminal domain"/>
    <property type="match status" value="2"/>
</dbReference>
<keyword evidence="6 7" id="KW-0472">Membrane</keyword>
<feature type="domain" description="RCK C-terminal" evidence="8">
    <location>
        <begin position="290"/>
        <end position="375"/>
    </location>
</feature>
<dbReference type="PANTHER" id="PTHR43652:SF2">
    <property type="entry name" value="BASIC AMINO ACID ANTIPORTER YFCC-RELATED"/>
    <property type="match status" value="1"/>
</dbReference>
<feature type="transmembrane region" description="Helical" evidence="7">
    <location>
        <begin position="469"/>
        <end position="489"/>
    </location>
</feature>
<evidence type="ECO:0000256" key="3">
    <source>
        <dbReference type="ARBA" id="ARBA00022692"/>
    </source>
</evidence>
<dbReference type="Pfam" id="PF03600">
    <property type="entry name" value="CitMHS"/>
    <property type="match status" value="1"/>
</dbReference>
<protein>
    <submittedName>
        <fullName evidence="9">SLC13 family permease</fullName>
    </submittedName>
</protein>
<evidence type="ECO:0000256" key="1">
    <source>
        <dbReference type="ARBA" id="ARBA00004141"/>
    </source>
</evidence>
<dbReference type="EMBL" id="MQWD01000001">
    <property type="protein sequence ID" value="PAP77916.1"/>
    <property type="molecule type" value="Genomic_DNA"/>
</dbReference>
<dbReference type="GO" id="GO:0008324">
    <property type="term" value="F:monoatomic cation transmembrane transporter activity"/>
    <property type="evidence" value="ECO:0007669"/>
    <property type="project" value="InterPro"/>
</dbReference>